<dbReference type="PANTHER" id="PTHR12934">
    <property type="entry name" value="50S RIBOSOMAL PROTEIN L15"/>
    <property type="match status" value="1"/>
</dbReference>
<dbReference type="PANTHER" id="PTHR12934:SF11">
    <property type="entry name" value="LARGE RIBOSOMAL SUBUNIT PROTEIN UL15M"/>
    <property type="match status" value="1"/>
</dbReference>
<dbReference type="Proteomes" id="UP000176689">
    <property type="component" value="Unassembled WGS sequence"/>
</dbReference>
<name>A0A1F6E6N4_9BACT</name>
<dbReference type="GO" id="GO:0022625">
    <property type="term" value="C:cytosolic large ribosomal subunit"/>
    <property type="evidence" value="ECO:0007669"/>
    <property type="project" value="TreeGrafter"/>
</dbReference>
<comment type="similarity">
    <text evidence="1 4">Belongs to the universal ribosomal protein uL15 family.</text>
</comment>
<dbReference type="InterPro" id="IPR030878">
    <property type="entry name" value="Ribosomal_uL15"/>
</dbReference>
<feature type="compositionally biased region" description="Basic residues" evidence="5">
    <location>
        <begin position="44"/>
        <end position="56"/>
    </location>
</feature>
<dbReference type="AlphaFoldDB" id="A0A1F6E6N4"/>
<comment type="subunit">
    <text evidence="4">Part of the 50S ribosomal subunit.</text>
</comment>
<feature type="compositionally biased region" description="Basic residues" evidence="5">
    <location>
        <begin position="1"/>
        <end position="18"/>
    </location>
</feature>
<evidence type="ECO:0000256" key="5">
    <source>
        <dbReference type="SAM" id="MobiDB-lite"/>
    </source>
</evidence>
<evidence type="ECO:0000256" key="3">
    <source>
        <dbReference type="ARBA" id="ARBA00023274"/>
    </source>
</evidence>
<dbReference type="Pfam" id="PF00828">
    <property type="entry name" value="Ribosomal_L27A"/>
    <property type="match status" value="1"/>
</dbReference>
<evidence type="ECO:0000313" key="7">
    <source>
        <dbReference type="EMBL" id="OGG69365.1"/>
    </source>
</evidence>
<evidence type="ECO:0000259" key="6">
    <source>
        <dbReference type="Pfam" id="PF00828"/>
    </source>
</evidence>
<comment type="function">
    <text evidence="4">Binds to the 23S rRNA.</text>
</comment>
<evidence type="ECO:0000256" key="4">
    <source>
        <dbReference type="HAMAP-Rule" id="MF_01341"/>
    </source>
</evidence>
<keyword evidence="4" id="KW-0694">RNA-binding</keyword>
<keyword evidence="3 4" id="KW-0687">Ribonucleoprotein</keyword>
<dbReference type="GO" id="GO:0003735">
    <property type="term" value="F:structural constituent of ribosome"/>
    <property type="evidence" value="ECO:0007669"/>
    <property type="project" value="InterPro"/>
</dbReference>
<evidence type="ECO:0000313" key="8">
    <source>
        <dbReference type="Proteomes" id="UP000176689"/>
    </source>
</evidence>
<dbReference type="SUPFAM" id="SSF52080">
    <property type="entry name" value="Ribosomal proteins L15p and L18e"/>
    <property type="match status" value="1"/>
</dbReference>
<reference evidence="7 8" key="1">
    <citation type="journal article" date="2016" name="Nat. Commun.">
        <title>Thousands of microbial genomes shed light on interconnected biogeochemical processes in an aquifer system.</title>
        <authorList>
            <person name="Anantharaman K."/>
            <person name="Brown C.T."/>
            <person name="Hug L.A."/>
            <person name="Sharon I."/>
            <person name="Castelle C.J."/>
            <person name="Probst A.J."/>
            <person name="Thomas B.C."/>
            <person name="Singh A."/>
            <person name="Wilkins M.J."/>
            <person name="Karaoz U."/>
            <person name="Brodie E.L."/>
            <person name="Williams K.H."/>
            <person name="Hubbard S.S."/>
            <person name="Banfield J.F."/>
        </authorList>
    </citation>
    <scope>NUCLEOTIDE SEQUENCE [LARGE SCALE GENOMIC DNA]</scope>
</reference>
<feature type="region of interest" description="Disordered" evidence="5">
    <location>
        <begin position="1"/>
        <end position="64"/>
    </location>
</feature>
<comment type="caution">
    <text evidence="7">The sequence shown here is derived from an EMBL/GenBank/DDBJ whole genome shotgun (WGS) entry which is preliminary data.</text>
</comment>
<keyword evidence="2 4" id="KW-0689">Ribosomal protein</keyword>
<evidence type="ECO:0000256" key="2">
    <source>
        <dbReference type="ARBA" id="ARBA00022980"/>
    </source>
</evidence>
<dbReference type="Gene3D" id="3.100.10.10">
    <property type="match status" value="1"/>
</dbReference>
<accession>A0A1F6E6N4</accession>
<feature type="domain" description="Large ribosomal subunit protein uL15/eL18" evidence="6">
    <location>
        <begin position="68"/>
        <end position="138"/>
    </location>
</feature>
<dbReference type="InterPro" id="IPR036227">
    <property type="entry name" value="Ribosomal_uL15/eL18_sf"/>
</dbReference>
<keyword evidence="4" id="KW-0699">rRNA-binding</keyword>
<sequence>MTARSHARVGRGGRRGKTSGRGTKGQNARAGRKKRPELRDIIKKLPKRRGFGKNRARTVNTSRPQAIPVSLSRLANVFQDGAEVTPKILKERGIIRARGPLFPPVKIMGGDISIKLSIKGCAVSATARAAIERAGGSIAPIISKDMGRKPKKAATSPNS</sequence>
<dbReference type="GO" id="GO:0006412">
    <property type="term" value="P:translation"/>
    <property type="evidence" value="ECO:0007669"/>
    <property type="project" value="UniProtKB-UniRule"/>
</dbReference>
<evidence type="ECO:0000256" key="1">
    <source>
        <dbReference type="ARBA" id="ARBA00007320"/>
    </source>
</evidence>
<dbReference type="EMBL" id="MFLP01000033">
    <property type="protein sequence ID" value="OGG69365.1"/>
    <property type="molecule type" value="Genomic_DNA"/>
</dbReference>
<dbReference type="HAMAP" id="MF_01341">
    <property type="entry name" value="Ribosomal_uL15"/>
    <property type="match status" value="1"/>
</dbReference>
<gene>
    <name evidence="4" type="primary">rplO</name>
    <name evidence="7" type="ORF">A3F27_01125</name>
</gene>
<organism evidence="7 8">
    <name type="scientific">Candidatus Kaiserbacteria bacterium RIFCSPHIGHO2_12_FULL_53_13</name>
    <dbReference type="NCBI Taxonomy" id="1798502"/>
    <lineage>
        <taxon>Bacteria</taxon>
        <taxon>Candidatus Kaiseribacteriota</taxon>
    </lineage>
</organism>
<dbReference type="GO" id="GO:0019843">
    <property type="term" value="F:rRNA binding"/>
    <property type="evidence" value="ECO:0007669"/>
    <property type="project" value="UniProtKB-UniRule"/>
</dbReference>
<protein>
    <recommendedName>
        <fullName evidence="4">Large ribosomal subunit protein uL15</fullName>
    </recommendedName>
</protein>
<proteinExistence type="inferred from homology"/>
<dbReference type="InterPro" id="IPR005749">
    <property type="entry name" value="Ribosomal_uL15_bac-type"/>
</dbReference>
<dbReference type="InterPro" id="IPR021131">
    <property type="entry name" value="Ribosomal_uL15/eL18"/>
</dbReference>